<proteinExistence type="predicted"/>
<accession>A0A2I0VPT6</accession>
<organism evidence="2 3">
    <name type="scientific">Dendrobium catenatum</name>
    <dbReference type="NCBI Taxonomy" id="906689"/>
    <lineage>
        <taxon>Eukaryota</taxon>
        <taxon>Viridiplantae</taxon>
        <taxon>Streptophyta</taxon>
        <taxon>Embryophyta</taxon>
        <taxon>Tracheophyta</taxon>
        <taxon>Spermatophyta</taxon>
        <taxon>Magnoliopsida</taxon>
        <taxon>Liliopsida</taxon>
        <taxon>Asparagales</taxon>
        <taxon>Orchidaceae</taxon>
        <taxon>Epidendroideae</taxon>
        <taxon>Malaxideae</taxon>
        <taxon>Dendrobiinae</taxon>
        <taxon>Dendrobium</taxon>
    </lineage>
</organism>
<name>A0A2I0VPT6_9ASPA</name>
<reference evidence="2 3" key="2">
    <citation type="journal article" date="2017" name="Nature">
        <title>The Apostasia genome and the evolution of orchids.</title>
        <authorList>
            <person name="Zhang G.Q."/>
            <person name="Liu K.W."/>
            <person name="Li Z."/>
            <person name="Lohaus R."/>
            <person name="Hsiao Y.Y."/>
            <person name="Niu S.C."/>
            <person name="Wang J.Y."/>
            <person name="Lin Y.C."/>
            <person name="Xu Q."/>
            <person name="Chen L.J."/>
            <person name="Yoshida K."/>
            <person name="Fujiwara S."/>
            <person name="Wang Z.W."/>
            <person name="Zhang Y.Q."/>
            <person name="Mitsuda N."/>
            <person name="Wang M."/>
            <person name="Liu G.H."/>
            <person name="Pecoraro L."/>
            <person name="Huang H.X."/>
            <person name="Xiao X.J."/>
            <person name="Lin M."/>
            <person name="Wu X.Y."/>
            <person name="Wu W.L."/>
            <person name="Chen Y.Y."/>
            <person name="Chang S.B."/>
            <person name="Sakamoto S."/>
            <person name="Ohme-Takagi M."/>
            <person name="Yagi M."/>
            <person name="Zeng S.J."/>
            <person name="Shen C.Y."/>
            <person name="Yeh C.M."/>
            <person name="Luo Y.B."/>
            <person name="Tsai W.C."/>
            <person name="Van de Peer Y."/>
            <person name="Liu Z.J."/>
        </authorList>
    </citation>
    <scope>NUCLEOTIDE SEQUENCE [LARGE SCALE GENOMIC DNA]</scope>
    <source>
        <tissue evidence="2">The whole plant</tissue>
    </source>
</reference>
<evidence type="ECO:0000256" key="1">
    <source>
        <dbReference type="SAM" id="MobiDB-lite"/>
    </source>
</evidence>
<dbReference type="Proteomes" id="UP000233837">
    <property type="component" value="Unassembled WGS sequence"/>
</dbReference>
<reference evidence="2 3" key="1">
    <citation type="journal article" date="2016" name="Sci. Rep.">
        <title>The Dendrobium catenatum Lindl. genome sequence provides insights into polysaccharide synthase, floral development and adaptive evolution.</title>
        <authorList>
            <person name="Zhang G.Q."/>
            <person name="Xu Q."/>
            <person name="Bian C."/>
            <person name="Tsai W.C."/>
            <person name="Yeh C.M."/>
            <person name="Liu K.W."/>
            <person name="Yoshida K."/>
            <person name="Zhang L.S."/>
            <person name="Chang S.B."/>
            <person name="Chen F."/>
            <person name="Shi Y."/>
            <person name="Su Y.Y."/>
            <person name="Zhang Y.Q."/>
            <person name="Chen L.J."/>
            <person name="Yin Y."/>
            <person name="Lin M."/>
            <person name="Huang H."/>
            <person name="Deng H."/>
            <person name="Wang Z.W."/>
            <person name="Zhu S.L."/>
            <person name="Zhao X."/>
            <person name="Deng C."/>
            <person name="Niu S.C."/>
            <person name="Huang J."/>
            <person name="Wang M."/>
            <person name="Liu G.H."/>
            <person name="Yang H.J."/>
            <person name="Xiao X.J."/>
            <person name="Hsiao Y.Y."/>
            <person name="Wu W.L."/>
            <person name="Chen Y.Y."/>
            <person name="Mitsuda N."/>
            <person name="Ohme-Takagi M."/>
            <person name="Luo Y.B."/>
            <person name="Van de Peer Y."/>
            <person name="Liu Z.J."/>
        </authorList>
    </citation>
    <scope>NUCLEOTIDE SEQUENCE [LARGE SCALE GENOMIC DNA]</scope>
    <source>
        <tissue evidence="2">The whole plant</tissue>
    </source>
</reference>
<evidence type="ECO:0000313" key="3">
    <source>
        <dbReference type="Proteomes" id="UP000233837"/>
    </source>
</evidence>
<dbReference type="EMBL" id="KZ503342">
    <property type="protein sequence ID" value="PKU65403.1"/>
    <property type="molecule type" value="Genomic_DNA"/>
</dbReference>
<evidence type="ECO:0000313" key="2">
    <source>
        <dbReference type="EMBL" id="PKU65403.1"/>
    </source>
</evidence>
<feature type="compositionally biased region" description="Polar residues" evidence="1">
    <location>
        <begin position="41"/>
        <end position="57"/>
    </location>
</feature>
<keyword evidence="3" id="KW-1185">Reference proteome</keyword>
<feature type="region of interest" description="Disordered" evidence="1">
    <location>
        <begin position="1"/>
        <end position="57"/>
    </location>
</feature>
<protein>
    <submittedName>
        <fullName evidence="2">Uncharacterized protein</fullName>
    </submittedName>
</protein>
<feature type="compositionally biased region" description="Basic residues" evidence="1">
    <location>
        <begin position="25"/>
        <end position="40"/>
    </location>
</feature>
<dbReference type="AlphaFoldDB" id="A0A2I0VPT6"/>
<gene>
    <name evidence="2" type="ORF">MA16_Dca013548</name>
</gene>
<sequence length="57" mass="6577">MSTPQRIQEFTDASVRPHLASERTGRRRRRTANAKEKHRNQSCWRSKALSSKVQAIG</sequence>